<dbReference type="eggNOG" id="KOG1347">
    <property type="taxonomic scope" value="Eukaryota"/>
</dbReference>
<dbReference type="OrthoDB" id="1910926at2759"/>
<evidence type="ECO:0000256" key="1">
    <source>
        <dbReference type="SAM" id="MobiDB-lite"/>
    </source>
</evidence>
<accession>U5DBR8</accession>
<feature type="compositionally biased region" description="Polar residues" evidence="1">
    <location>
        <begin position="1"/>
        <end position="14"/>
    </location>
</feature>
<protein>
    <recommendedName>
        <fullName evidence="4">AT hook motif-containing protein</fullName>
    </recommendedName>
</protein>
<feature type="region of interest" description="Disordered" evidence="1">
    <location>
        <begin position="384"/>
        <end position="419"/>
    </location>
</feature>
<dbReference type="Gramene" id="ERN19645">
    <property type="protein sequence ID" value="ERN19645"/>
    <property type="gene ID" value="AMTR_s00062p00156230"/>
</dbReference>
<feature type="compositionally biased region" description="Basic residues" evidence="1">
    <location>
        <begin position="170"/>
        <end position="179"/>
    </location>
</feature>
<dbReference type="EMBL" id="KI392068">
    <property type="protein sequence ID" value="ERN19645.1"/>
    <property type="molecule type" value="Genomic_DNA"/>
</dbReference>
<dbReference type="HOGENOM" id="CLU_656133_0_0_1"/>
<dbReference type="Proteomes" id="UP000017836">
    <property type="component" value="Unassembled WGS sequence"/>
</dbReference>
<dbReference type="InterPro" id="IPR045881">
    <property type="entry name" value="MNM1-like"/>
</dbReference>
<feature type="region of interest" description="Disordered" evidence="1">
    <location>
        <begin position="246"/>
        <end position="281"/>
    </location>
</feature>
<organism evidence="2 3">
    <name type="scientific">Amborella trichopoda</name>
    <dbReference type="NCBI Taxonomy" id="13333"/>
    <lineage>
        <taxon>Eukaryota</taxon>
        <taxon>Viridiplantae</taxon>
        <taxon>Streptophyta</taxon>
        <taxon>Embryophyta</taxon>
        <taxon>Tracheophyta</taxon>
        <taxon>Spermatophyta</taxon>
        <taxon>Magnoliopsida</taxon>
        <taxon>Amborellales</taxon>
        <taxon>Amborellaceae</taxon>
        <taxon>Amborella</taxon>
    </lineage>
</organism>
<feature type="compositionally biased region" description="Polar residues" evidence="1">
    <location>
        <begin position="215"/>
        <end position="230"/>
    </location>
</feature>
<reference evidence="3" key="1">
    <citation type="journal article" date="2013" name="Science">
        <title>The Amborella genome and the evolution of flowering plants.</title>
        <authorList>
            <consortium name="Amborella Genome Project"/>
        </authorList>
    </citation>
    <scope>NUCLEOTIDE SEQUENCE [LARGE SCALE GENOMIC DNA]</scope>
</reference>
<proteinExistence type="predicted"/>
<sequence length="419" mass="44783">METNQENVDINSPASAGLLPVKRKRGRPRKDSNSLVHGEKPSSVTPGSDGVKRRRKKISASPTVPDNALVGQTVNGVLDGSFDAGYLLTVRVGETGTVLRGVVFEPRIAVPISASNDVAPHAKMYLRSETTPPFISSIPPPPQFDFKNIQTPEMLHRNETSRVKTEKPGKVSKREKKLTRSANQAPTQVPVATPKMEKVLNVPPKVDPSLKPAKSQHNAKQASHVQSQAPKSEDLELQRNGIALPQKVLPNSAMPPSTTAVLKKEASGASPAPLEKTTENEKTELLASQRSATGLPLEKPGYQVQETQLRAPSAPPSVIGTQVPKELLVSSMASDSGTGTVNLFGEVATTRLPGSTEIAENKVQGDKEMTVTGKETQAVYQSTYDPLNPVSGTRADLAEDFGGQQQAEARPLVGSRETA</sequence>
<feature type="compositionally biased region" description="Basic and acidic residues" evidence="1">
    <location>
        <begin position="29"/>
        <end position="40"/>
    </location>
</feature>
<evidence type="ECO:0000313" key="2">
    <source>
        <dbReference type="EMBL" id="ERN19645.1"/>
    </source>
</evidence>
<keyword evidence="3" id="KW-1185">Reference proteome</keyword>
<dbReference type="AlphaFoldDB" id="U5DBR8"/>
<feature type="region of interest" description="Disordered" evidence="1">
    <location>
        <begin position="1"/>
        <end position="64"/>
    </location>
</feature>
<feature type="region of interest" description="Disordered" evidence="1">
    <location>
        <begin position="159"/>
        <end position="233"/>
    </location>
</feature>
<dbReference type="PANTHER" id="PTHR34682:SF1">
    <property type="entry name" value="PROTEIN METABOLIC NETWORK MODULATOR 1"/>
    <property type="match status" value="1"/>
</dbReference>
<evidence type="ECO:0008006" key="4">
    <source>
        <dbReference type="Google" id="ProtNLM"/>
    </source>
</evidence>
<dbReference type="PANTHER" id="PTHR34682">
    <property type="entry name" value="AT HOOK MOTIF-CONTAINING PROTEIN"/>
    <property type="match status" value="1"/>
</dbReference>
<gene>
    <name evidence="2" type="ORF">AMTR_s00062p00156230</name>
</gene>
<feature type="compositionally biased region" description="Basic and acidic residues" evidence="1">
    <location>
        <begin position="159"/>
        <end position="169"/>
    </location>
</feature>
<evidence type="ECO:0000313" key="3">
    <source>
        <dbReference type="Proteomes" id="UP000017836"/>
    </source>
</evidence>
<dbReference type="KEGG" id="atr:18448039"/>
<name>U5DBR8_AMBTC</name>